<proteinExistence type="predicted"/>
<evidence type="ECO:0000256" key="1">
    <source>
        <dbReference type="SAM" id="MobiDB-lite"/>
    </source>
</evidence>
<feature type="compositionally biased region" description="Low complexity" evidence="1">
    <location>
        <begin position="10"/>
        <end position="32"/>
    </location>
</feature>
<reference evidence="3" key="1">
    <citation type="journal article" date="2018" name="MSphere">
        <title>Ultrasensitive Capture of Human Herpes Simplex Virus Genomes Directly from Clinical Samples Reveals Extraordinarily Limited Evolution in Cell Culture.</title>
        <authorList>
            <person name="Greninger A.L."/>
            <person name="Roychoudhury P."/>
            <person name="Xie H."/>
            <person name="Casto A."/>
            <person name="Cent A."/>
            <person name="Pepper G."/>
            <person name="Koelle D.M."/>
            <person name="Huang M.L."/>
            <person name="Wald A."/>
            <person name="Johnston C."/>
            <person name="Jerome K.R."/>
        </authorList>
    </citation>
    <scope>NUCLEOTIDE SEQUENCE</scope>
    <source>
        <strain evidence="2">2009-25575</strain>
        <strain evidence="3">25_2006-37406</strain>
    </source>
</reference>
<organism evidence="3">
    <name type="scientific">Human herpesvirus 1</name>
    <name type="common">HHV-1</name>
    <name type="synonym">Human herpes simplex virus 1</name>
    <dbReference type="NCBI Taxonomy" id="10298"/>
    <lineage>
        <taxon>Viruses</taxon>
        <taxon>Duplodnaviria</taxon>
        <taxon>Heunggongvirae</taxon>
        <taxon>Peploviricota</taxon>
        <taxon>Herviviricetes</taxon>
        <taxon>Herpesvirales</taxon>
        <taxon>Orthoherpesviridae</taxon>
        <taxon>Alphaherpesvirinae</taxon>
        <taxon>Simplexvirus</taxon>
        <taxon>Simplexvirus humanalpha1</taxon>
    </lineage>
</organism>
<accession>A0A2Z4H5B9</accession>
<dbReference type="EMBL" id="MG999860">
    <property type="protein sequence ID" value="AWW09883.1"/>
    <property type="molecule type" value="Genomic_DNA"/>
</dbReference>
<organismHost>
    <name type="scientific">Homo sapiens</name>
    <name type="common">Human</name>
    <dbReference type="NCBI Taxonomy" id="9606"/>
</organismHost>
<feature type="region of interest" description="Disordered" evidence="1">
    <location>
        <begin position="1"/>
        <end position="41"/>
    </location>
</feature>
<evidence type="ECO:0000313" key="2">
    <source>
        <dbReference type="EMBL" id="AWW08528.1"/>
    </source>
</evidence>
<dbReference type="EMBL" id="MG999845">
    <property type="protein sequence ID" value="AWW08528.1"/>
    <property type="molecule type" value="Genomic_DNA"/>
</dbReference>
<name>A0A2Z4H5B9_HHV1</name>
<sequence>MSSSDDEHSPLLYDSRSSRRLSAGSGGSSSRSLSERSRPRSISISMSVAMTGLSAAVGAGVSDMASGGGAPVASDRARIGERHRSVTVVGTRLHTITGRVVDVLIPVVPGPALPNPSSFGPLGRAPPHLRHRQGPIRHHKYVACI</sequence>
<evidence type="ECO:0000313" key="3">
    <source>
        <dbReference type="EMBL" id="AWW09883.1"/>
    </source>
</evidence>
<protein>
    <submittedName>
        <fullName evidence="3">Uncharacterized protein</fullName>
    </submittedName>
</protein>